<dbReference type="EMBL" id="UYRV01002858">
    <property type="protein sequence ID" value="VDK49380.1"/>
    <property type="molecule type" value="Genomic_DNA"/>
</dbReference>
<dbReference type="SUPFAM" id="SSF50998">
    <property type="entry name" value="Quinoprotein alcohol dehydrogenase-like"/>
    <property type="match status" value="1"/>
</dbReference>
<dbReference type="PANTHER" id="PTHR21573:SF0">
    <property type="entry name" value="ER MEMBRANE PROTEIN COMPLEX SUBUNIT 1"/>
    <property type="match status" value="1"/>
</dbReference>
<dbReference type="InterPro" id="IPR011047">
    <property type="entry name" value="Quinoprotein_ADH-like_sf"/>
</dbReference>
<dbReference type="AlphaFoldDB" id="A0A3P6R196"/>
<dbReference type="GO" id="GO:0072546">
    <property type="term" value="C:EMC complex"/>
    <property type="evidence" value="ECO:0007669"/>
    <property type="project" value="InterPro"/>
</dbReference>
<dbReference type="Pfam" id="PF25293">
    <property type="entry name" value="Beta-prop_EMC1_N"/>
    <property type="match status" value="1"/>
</dbReference>
<dbReference type="InterPro" id="IPR058545">
    <property type="entry name" value="Beta-prop_EMC1_1st"/>
</dbReference>
<dbReference type="Gene3D" id="2.130.10.10">
    <property type="entry name" value="YVTN repeat-like/Quinoprotein amine dehydrogenase"/>
    <property type="match status" value="1"/>
</dbReference>
<evidence type="ECO:0000313" key="3">
    <source>
        <dbReference type="Proteomes" id="UP000271889"/>
    </source>
</evidence>
<accession>A0A3P6R196</accession>
<organism evidence="2 3">
    <name type="scientific">Cylicostephanus goldi</name>
    <name type="common">Nematode worm</name>
    <dbReference type="NCBI Taxonomy" id="71465"/>
    <lineage>
        <taxon>Eukaryota</taxon>
        <taxon>Metazoa</taxon>
        <taxon>Ecdysozoa</taxon>
        <taxon>Nematoda</taxon>
        <taxon>Chromadorea</taxon>
        <taxon>Rhabditida</taxon>
        <taxon>Rhabditina</taxon>
        <taxon>Rhabditomorpha</taxon>
        <taxon>Strongyloidea</taxon>
        <taxon>Strongylidae</taxon>
        <taxon>Cylicostephanus</taxon>
    </lineage>
</organism>
<evidence type="ECO:0000313" key="2">
    <source>
        <dbReference type="EMBL" id="VDK49380.1"/>
    </source>
</evidence>
<dbReference type="Proteomes" id="UP000271889">
    <property type="component" value="Unassembled WGS sequence"/>
</dbReference>
<protein>
    <recommendedName>
        <fullName evidence="1">EMC1 first beta-propeller domain-containing protein</fullName>
    </recommendedName>
</protein>
<sequence>MCQVIYAGSCEALFEDQVGKFDWRQQFVGCPHRVFFDTHGKSDRLLVSTKEDVFASLSANTGQIVWRRIQEDAKGLVLPMVVDDKAIYTVSDVGRVLRVWNKRNGALLWQKSLGETIHTEFVFPKPCQIVRFEDSVCNRVSQWSKLSVVNDHVYYLSISNGVLTVREFSLSTGEASAPTTIAIKSNAGDK</sequence>
<proteinExistence type="predicted"/>
<evidence type="ECO:0000259" key="1">
    <source>
        <dbReference type="Pfam" id="PF25293"/>
    </source>
</evidence>
<gene>
    <name evidence="2" type="ORF">CGOC_LOCUS1509</name>
</gene>
<keyword evidence="3" id="KW-1185">Reference proteome</keyword>
<dbReference type="PANTHER" id="PTHR21573">
    <property type="entry name" value="ER MEMBRANE PROTEIN COMPLEX SUBUNIT 1"/>
    <property type="match status" value="1"/>
</dbReference>
<dbReference type="InterPro" id="IPR015943">
    <property type="entry name" value="WD40/YVTN_repeat-like_dom_sf"/>
</dbReference>
<dbReference type="GO" id="GO:0034975">
    <property type="term" value="P:protein folding in endoplasmic reticulum"/>
    <property type="evidence" value="ECO:0007669"/>
    <property type="project" value="TreeGrafter"/>
</dbReference>
<reference evidence="2 3" key="1">
    <citation type="submission" date="2018-11" db="EMBL/GenBank/DDBJ databases">
        <authorList>
            <consortium name="Pathogen Informatics"/>
        </authorList>
    </citation>
    <scope>NUCLEOTIDE SEQUENCE [LARGE SCALE GENOMIC DNA]</scope>
</reference>
<feature type="domain" description="EMC1 first beta-propeller" evidence="1">
    <location>
        <begin position="12"/>
        <end position="163"/>
    </location>
</feature>
<name>A0A3P6R196_CYLGO</name>
<dbReference type="OrthoDB" id="28092at2759"/>
<dbReference type="InterPro" id="IPR026895">
    <property type="entry name" value="EMC1"/>
</dbReference>